<evidence type="ECO:0000313" key="2">
    <source>
        <dbReference type="EMBL" id="KAK3528780.1"/>
    </source>
</evidence>
<gene>
    <name evidence="2" type="ORF">QTP70_011222</name>
</gene>
<feature type="non-terminal residue" evidence="2">
    <location>
        <position position="1"/>
    </location>
</feature>
<reference evidence="2" key="1">
    <citation type="submission" date="2023-06" db="EMBL/GenBank/DDBJ databases">
        <title>Male Hemibagrus guttatus genome.</title>
        <authorList>
            <person name="Bian C."/>
        </authorList>
    </citation>
    <scope>NUCLEOTIDE SEQUENCE</scope>
    <source>
        <strain evidence="2">Male_cb2023</strain>
        <tissue evidence="2">Muscle</tissue>
    </source>
</reference>
<protein>
    <recommendedName>
        <fullName evidence="1">Reverse transcriptase/retrotransposon-derived protein RNase H-like domain-containing protein</fullName>
    </recommendedName>
</protein>
<accession>A0AAE0QPA1</accession>
<sequence>MAAFTQLKRSFTTVPILQHPYPSCPFIIEVDASSCGIGAVPSQCHGDHGKVYPFTFFSWKLTPAKCSHPFTGTSWKKFSSPDQQAPTTFLPGQ</sequence>
<dbReference type="AlphaFoldDB" id="A0AAE0QPA1"/>
<comment type="caution">
    <text evidence="2">The sequence shown here is derived from an EMBL/GenBank/DDBJ whole genome shotgun (WGS) entry which is preliminary data.</text>
</comment>
<dbReference type="InterPro" id="IPR041577">
    <property type="entry name" value="RT_RNaseH_2"/>
</dbReference>
<keyword evidence="3" id="KW-1185">Reference proteome</keyword>
<evidence type="ECO:0000313" key="3">
    <source>
        <dbReference type="Proteomes" id="UP001274896"/>
    </source>
</evidence>
<dbReference type="SUPFAM" id="SSF56672">
    <property type="entry name" value="DNA/RNA polymerases"/>
    <property type="match status" value="1"/>
</dbReference>
<evidence type="ECO:0000259" key="1">
    <source>
        <dbReference type="Pfam" id="PF17919"/>
    </source>
</evidence>
<organism evidence="2 3">
    <name type="scientific">Hemibagrus guttatus</name>
    <dbReference type="NCBI Taxonomy" id="175788"/>
    <lineage>
        <taxon>Eukaryota</taxon>
        <taxon>Metazoa</taxon>
        <taxon>Chordata</taxon>
        <taxon>Craniata</taxon>
        <taxon>Vertebrata</taxon>
        <taxon>Euteleostomi</taxon>
        <taxon>Actinopterygii</taxon>
        <taxon>Neopterygii</taxon>
        <taxon>Teleostei</taxon>
        <taxon>Ostariophysi</taxon>
        <taxon>Siluriformes</taxon>
        <taxon>Bagridae</taxon>
        <taxon>Hemibagrus</taxon>
    </lineage>
</organism>
<feature type="domain" description="Reverse transcriptase/retrotransposon-derived protein RNase H-like" evidence="1">
    <location>
        <begin position="2"/>
        <end position="68"/>
    </location>
</feature>
<proteinExistence type="predicted"/>
<dbReference type="EMBL" id="JAUCMX010000012">
    <property type="protein sequence ID" value="KAK3528780.1"/>
    <property type="molecule type" value="Genomic_DNA"/>
</dbReference>
<dbReference type="PANTHER" id="PTHR34072:SF42">
    <property type="entry name" value="INTEGRASE CATALYTIC DOMAIN-CONTAINING PROTEIN"/>
    <property type="match status" value="1"/>
</dbReference>
<name>A0AAE0QPA1_9TELE</name>
<dbReference type="InterPro" id="IPR043502">
    <property type="entry name" value="DNA/RNA_pol_sf"/>
</dbReference>
<dbReference type="Proteomes" id="UP001274896">
    <property type="component" value="Unassembled WGS sequence"/>
</dbReference>
<dbReference type="PANTHER" id="PTHR34072">
    <property type="entry name" value="ENZYMATIC POLYPROTEIN-RELATED"/>
    <property type="match status" value="1"/>
</dbReference>
<dbReference type="Pfam" id="PF17919">
    <property type="entry name" value="RT_RNaseH_2"/>
    <property type="match status" value="1"/>
</dbReference>